<dbReference type="EMBL" id="FPJW01000001">
    <property type="protein sequence ID" value="SFX07136.1"/>
    <property type="molecule type" value="Genomic_DNA"/>
</dbReference>
<dbReference type="STRING" id="1122209.SAMN02745752_00424"/>
<dbReference type="RefSeq" id="WP_072324648.1">
    <property type="nucleotide sequence ID" value="NZ_FPJW01000001.1"/>
</dbReference>
<dbReference type="PANTHER" id="PTHR44591">
    <property type="entry name" value="STRESS RESPONSE REGULATOR PROTEIN 1"/>
    <property type="match status" value="1"/>
</dbReference>
<keyword evidence="6" id="KW-1185">Reference proteome</keyword>
<keyword evidence="5" id="KW-0238">DNA-binding</keyword>
<dbReference type="CDD" id="cd17593">
    <property type="entry name" value="REC_CheC-like"/>
    <property type="match status" value="1"/>
</dbReference>
<dbReference type="Gene3D" id="3.40.50.2300">
    <property type="match status" value="1"/>
</dbReference>
<dbReference type="OrthoDB" id="281471at2"/>
<dbReference type="InterPro" id="IPR001789">
    <property type="entry name" value="Sig_transdc_resp-reg_receiver"/>
</dbReference>
<dbReference type="PROSITE" id="PS50110">
    <property type="entry name" value="RESPONSE_REGULATORY"/>
    <property type="match status" value="1"/>
</dbReference>
<dbReference type="InterPro" id="IPR028976">
    <property type="entry name" value="CheC-like_sf"/>
</dbReference>
<dbReference type="GO" id="GO:0000160">
    <property type="term" value="P:phosphorelay signal transduction system"/>
    <property type="evidence" value="ECO:0007669"/>
    <property type="project" value="InterPro"/>
</dbReference>
<evidence type="ECO:0000256" key="2">
    <source>
        <dbReference type="ARBA" id="ARBA00022553"/>
    </source>
</evidence>
<dbReference type="SMART" id="SM00448">
    <property type="entry name" value="REC"/>
    <property type="match status" value="1"/>
</dbReference>
<dbReference type="GO" id="GO:0003677">
    <property type="term" value="F:DNA binding"/>
    <property type="evidence" value="ECO:0007669"/>
    <property type="project" value="UniProtKB-KW"/>
</dbReference>
<proteinExistence type="predicted"/>
<dbReference type="SUPFAM" id="SSF103039">
    <property type="entry name" value="CheC-like"/>
    <property type="match status" value="1"/>
</dbReference>
<dbReference type="CDD" id="cd17910">
    <property type="entry name" value="CheC_ClassII"/>
    <property type="match status" value="1"/>
</dbReference>
<accession>A0A1K1U312</accession>
<protein>
    <submittedName>
        <fullName evidence="5">Response regulator containing CheY-like receiver domain and AraC-type DNA-binding domain</fullName>
    </submittedName>
</protein>
<organism evidence="5 6">
    <name type="scientific">Marinospirillum alkaliphilum DSM 21637</name>
    <dbReference type="NCBI Taxonomy" id="1122209"/>
    <lineage>
        <taxon>Bacteria</taxon>
        <taxon>Pseudomonadati</taxon>
        <taxon>Pseudomonadota</taxon>
        <taxon>Gammaproteobacteria</taxon>
        <taxon>Oceanospirillales</taxon>
        <taxon>Oceanospirillaceae</taxon>
        <taxon>Marinospirillum</taxon>
    </lineage>
</organism>
<dbReference type="GO" id="GO:0006935">
    <property type="term" value="P:chemotaxis"/>
    <property type="evidence" value="ECO:0007669"/>
    <property type="project" value="UniProtKB-KW"/>
</dbReference>
<dbReference type="Gene3D" id="3.40.1550.10">
    <property type="entry name" value="CheC-like"/>
    <property type="match status" value="1"/>
</dbReference>
<sequence length="330" mass="35869">MTLPIVICDDSALARKQLARSLPGGWDVSISFASNGQEALEAIRQGKGDLLFLDLNMPVMDGYQTLEAIRREDLSTLVLVVSGDIQPEARQRVMALGALDFIRKPFGADTLTDILLRFGIISSSQPQTEIELARFDDQPVDLPGLIQEVVNIAMGQAGKLLGELLGTFIHLPVPRVHLQPYPRLANLITTRPDADYSGVSQGFSGSGITGEALILIDTTSLPTLARLLPETQQPDSNSELEILTDLAGLLAGACLKGFAEQLDIQFSLGHPTLLGRNTSLQQLLGSNQQKQVLAIDLDYQLPEKKIECDLLLVFTEDSLPALTERTGYLQ</sequence>
<dbReference type="InterPro" id="IPR050595">
    <property type="entry name" value="Bact_response_regulator"/>
</dbReference>
<feature type="modified residue" description="4-aspartylphosphate" evidence="3">
    <location>
        <position position="54"/>
    </location>
</feature>
<evidence type="ECO:0000256" key="3">
    <source>
        <dbReference type="PROSITE-ProRule" id="PRU00169"/>
    </source>
</evidence>
<reference evidence="5 6" key="1">
    <citation type="submission" date="2016-11" db="EMBL/GenBank/DDBJ databases">
        <authorList>
            <person name="Jaros S."/>
            <person name="Januszkiewicz K."/>
            <person name="Wedrychowicz H."/>
        </authorList>
    </citation>
    <scope>NUCLEOTIDE SEQUENCE [LARGE SCALE GENOMIC DNA]</scope>
    <source>
        <strain evidence="5 6">DSM 21637</strain>
    </source>
</reference>
<keyword evidence="1" id="KW-0145">Chemotaxis</keyword>
<evidence type="ECO:0000313" key="5">
    <source>
        <dbReference type="EMBL" id="SFX07136.1"/>
    </source>
</evidence>
<evidence type="ECO:0000259" key="4">
    <source>
        <dbReference type="PROSITE" id="PS50110"/>
    </source>
</evidence>
<dbReference type="SUPFAM" id="SSF52172">
    <property type="entry name" value="CheY-like"/>
    <property type="match status" value="1"/>
</dbReference>
<evidence type="ECO:0000313" key="6">
    <source>
        <dbReference type="Proteomes" id="UP000182350"/>
    </source>
</evidence>
<keyword evidence="2 3" id="KW-0597">Phosphoprotein</keyword>
<evidence type="ECO:0000256" key="1">
    <source>
        <dbReference type="ARBA" id="ARBA00022500"/>
    </source>
</evidence>
<dbReference type="Pfam" id="PF00072">
    <property type="entry name" value="Response_reg"/>
    <property type="match status" value="1"/>
</dbReference>
<dbReference type="Proteomes" id="UP000182350">
    <property type="component" value="Unassembled WGS sequence"/>
</dbReference>
<dbReference type="PANTHER" id="PTHR44591:SF24">
    <property type="entry name" value="PROTEIN-GLUTAMATE METHYLESTERASE_PROTEIN-GLUTAMINE GLUTAMINASE 1"/>
    <property type="match status" value="1"/>
</dbReference>
<dbReference type="AlphaFoldDB" id="A0A1K1U312"/>
<dbReference type="InterPro" id="IPR011006">
    <property type="entry name" value="CheY-like_superfamily"/>
</dbReference>
<feature type="domain" description="Response regulatory" evidence="4">
    <location>
        <begin position="4"/>
        <end position="119"/>
    </location>
</feature>
<name>A0A1K1U312_9GAMM</name>
<gene>
    <name evidence="5" type="ORF">SAMN02745752_00424</name>
</gene>